<dbReference type="HOGENOM" id="CLU_841435_0_0_6"/>
<dbReference type="AlphaFoldDB" id="A0A0A8US66"/>
<dbReference type="PROSITE" id="PS51419">
    <property type="entry name" value="RAB"/>
    <property type="match status" value="1"/>
</dbReference>
<evidence type="ECO:0000313" key="4">
    <source>
        <dbReference type="EMBL" id="CEK11690.1"/>
    </source>
</evidence>
<accession>A0A0A8US66</accession>
<gene>
    <name evidence="4" type="ORF">LHA_2690</name>
</gene>
<evidence type="ECO:0000256" key="1">
    <source>
        <dbReference type="ARBA" id="ARBA00022741"/>
    </source>
</evidence>
<proteinExistence type="predicted"/>
<dbReference type="InterPro" id="IPR005225">
    <property type="entry name" value="Small_GTP-bd"/>
</dbReference>
<dbReference type="GO" id="GO:0005525">
    <property type="term" value="F:GTP binding"/>
    <property type="evidence" value="ECO:0007669"/>
    <property type="project" value="UniProtKB-KW"/>
</dbReference>
<reference evidence="5" key="1">
    <citation type="submission" date="2014-09" db="EMBL/GenBank/DDBJ databases">
        <authorList>
            <person name="Gomez-Valero L."/>
        </authorList>
    </citation>
    <scope>NUCLEOTIDE SEQUENCE [LARGE SCALE GENOMIC DNA]</scope>
    <source>
        <strain evidence="5">ATCC35250</strain>
    </source>
</reference>
<dbReference type="PRINTS" id="PR00449">
    <property type="entry name" value="RASTRNSFRMNG"/>
</dbReference>
<dbReference type="SUPFAM" id="SSF52540">
    <property type="entry name" value="P-loop containing nucleoside triphosphate hydrolases"/>
    <property type="match status" value="1"/>
</dbReference>
<dbReference type="PATRIC" id="fig|449.7.peg.2501"/>
<keyword evidence="1" id="KW-0547">Nucleotide-binding</keyword>
<protein>
    <recommendedName>
        <fullName evidence="3">RavJ-like C-terminal domain-containing protein</fullName>
    </recommendedName>
</protein>
<dbReference type="Proteomes" id="UP000032803">
    <property type="component" value="Chromosome I"/>
</dbReference>
<dbReference type="OrthoDB" id="5639734at2"/>
<sequence>MPIKIVFFGPEASGKSELTKKLQKPESRFESEYQETIGVDFVPIDEIQSEKIQIWDIAGAERFQLLRPVYFRGANIVCYCVDLSKGINQKQIENDIKQGLAHAPEAKLIIIGTKADLCMRSGENPEDKLNSLQLNDVPHERIVTSAFDKTGLVKNTESKGKTSLYGLIHKAVKNILEESNRRLTQPRPHGIVQPSSQDFPSSYTRMWSQGSSNTLDAALILLRDYSKLSSKPGFFENLQSSAKLFASGHWFRNNHKAVSETLKKSYNSPQDLLEALRNNLIEQGNPINASGSLARRIDFIQQQANISVINFDDINREIQQNNSQKLEPKL</sequence>
<dbReference type="Pfam" id="PF18493">
    <property type="entry name" value="DUF5617"/>
    <property type="match status" value="1"/>
</dbReference>
<evidence type="ECO:0000259" key="3">
    <source>
        <dbReference type="Pfam" id="PF18493"/>
    </source>
</evidence>
<dbReference type="RefSeq" id="WP_045106832.1">
    <property type="nucleotide sequence ID" value="NZ_LN681225.1"/>
</dbReference>
<evidence type="ECO:0000256" key="2">
    <source>
        <dbReference type="ARBA" id="ARBA00023134"/>
    </source>
</evidence>
<feature type="domain" description="RavJ-like C-terminal" evidence="3">
    <location>
        <begin position="200"/>
        <end position="301"/>
    </location>
</feature>
<dbReference type="SMART" id="SM00175">
    <property type="entry name" value="RAB"/>
    <property type="match status" value="1"/>
</dbReference>
<dbReference type="STRING" id="449.LHA_2690"/>
<dbReference type="InterPro" id="IPR027417">
    <property type="entry name" value="P-loop_NTPase"/>
</dbReference>
<dbReference type="InterPro" id="IPR041234">
    <property type="entry name" value="RavJ-like_C"/>
</dbReference>
<keyword evidence="2" id="KW-0342">GTP-binding</keyword>
<dbReference type="EMBL" id="LN681225">
    <property type="protein sequence ID" value="CEK11690.1"/>
    <property type="molecule type" value="Genomic_DNA"/>
</dbReference>
<organism evidence="4 5">
    <name type="scientific">Legionella hackeliae</name>
    <dbReference type="NCBI Taxonomy" id="449"/>
    <lineage>
        <taxon>Bacteria</taxon>
        <taxon>Pseudomonadati</taxon>
        <taxon>Pseudomonadota</taxon>
        <taxon>Gammaproteobacteria</taxon>
        <taxon>Legionellales</taxon>
        <taxon>Legionellaceae</taxon>
        <taxon>Legionella</taxon>
    </lineage>
</organism>
<name>A0A0A8US66_LEGHA</name>
<dbReference type="KEGG" id="lha:LHA_2690"/>
<dbReference type="Gene3D" id="3.40.50.300">
    <property type="entry name" value="P-loop containing nucleotide triphosphate hydrolases"/>
    <property type="match status" value="1"/>
</dbReference>
<dbReference type="NCBIfam" id="TIGR00231">
    <property type="entry name" value="small_GTP"/>
    <property type="match status" value="1"/>
</dbReference>
<keyword evidence="5" id="KW-1185">Reference proteome</keyword>
<dbReference type="Pfam" id="PF08477">
    <property type="entry name" value="Roc"/>
    <property type="match status" value="1"/>
</dbReference>
<dbReference type="PANTHER" id="PTHR24073">
    <property type="entry name" value="DRAB5-RELATED"/>
    <property type="match status" value="1"/>
</dbReference>
<evidence type="ECO:0000313" key="5">
    <source>
        <dbReference type="Proteomes" id="UP000032803"/>
    </source>
</evidence>